<protein>
    <recommendedName>
        <fullName evidence="6">G-protein coupled receptors family 1 profile domain-containing protein</fullName>
    </recommendedName>
</protein>
<feature type="transmembrane region" description="Helical" evidence="5">
    <location>
        <begin position="12"/>
        <end position="36"/>
    </location>
</feature>
<evidence type="ECO:0000313" key="8">
    <source>
        <dbReference type="Proteomes" id="UP000663832"/>
    </source>
</evidence>
<dbReference type="OrthoDB" id="10323569at2759"/>
<feature type="transmembrane region" description="Helical" evidence="5">
    <location>
        <begin position="126"/>
        <end position="151"/>
    </location>
</feature>
<gene>
    <name evidence="7" type="ORF">QVE165_LOCUS12118</name>
</gene>
<evidence type="ECO:0000256" key="4">
    <source>
        <dbReference type="ARBA" id="ARBA00023136"/>
    </source>
</evidence>
<dbReference type="Proteomes" id="UP000663832">
    <property type="component" value="Unassembled WGS sequence"/>
</dbReference>
<comment type="subcellular location">
    <subcellularLocation>
        <location evidence="1">Membrane</location>
    </subcellularLocation>
</comment>
<evidence type="ECO:0000313" key="7">
    <source>
        <dbReference type="EMBL" id="CAF0949294.1"/>
    </source>
</evidence>
<comment type="caution">
    <text evidence="7">The sequence shown here is derived from an EMBL/GenBank/DDBJ whole genome shotgun (WGS) entry which is preliminary data.</text>
</comment>
<feature type="transmembrane region" description="Helical" evidence="5">
    <location>
        <begin position="258"/>
        <end position="277"/>
    </location>
</feature>
<feature type="transmembrane region" description="Helical" evidence="5">
    <location>
        <begin position="48"/>
        <end position="70"/>
    </location>
</feature>
<accession>A0A814CX99</accession>
<keyword evidence="8" id="KW-1185">Reference proteome</keyword>
<dbReference type="EMBL" id="CAJNOM010000060">
    <property type="protein sequence ID" value="CAF0949294.1"/>
    <property type="molecule type" value="Genomic_DNA"/>
</dbReference>
<feature type="transmembrane region" description="Helical" evidence="5">
    <location>
        <begin position="82"/>
        <end position="105"/>
    </location>
</feature>
<organism evidence="7 8">
    <name type="scientific">Adineta steineri</name>
    <dbReference type="NCBI Taxonomy" id="433720"/>
    <lineage>
        <taxon>Eukaryota</taxon>
        <taxon>Metazoa</taxon>
        <taxon>Spiralia</taxon>
        <taxon>Gnathifera</taxon>
        <taxon>Rotifera</taxon>
        <taxon>Eurotatoria</taxon>
        <taxon>Bdelloidea</taxon>
        <taxon>Adinetida</taxon>
        <taxon>Adinetidae</taxon>
        <taxon>Adineta</taxon>
    </lineage>
</organism>
<reference evidence="7" key="1">
    <citation type="submission" date="2021-02" db="EMBL/GenBank/DDBJ databases">
        <authorList>
            <person name="Nowell W R."/>
        </authorList>
    </citation>
    <scope>NUCLEOTIDE SEQUENCE</scope>
</reference>
<evidence type="ECO:0000256" key="3">
    <source>
        <dbReference type="ARBA" id="ARBA00022989"/>
    </source>
</evidence>
<dbReference type="PROSITE" id="PS50262">
    <property type="entry name" value="G_PROTEIN_RECEP_F1_2"/>
    <property type="match status" value="1"/>
</dbReference>
<sequence length="316" mass="37805">MINTVEFLLNCITLVIGICTWMMILMILMLIFYYLFHNRIKQEDKMTIIHGINMYILLLIFTTISVSFNIQTMLGDLNEQNFNSFSCILAGYFVIVSINSLYYVFFNQALFRLCRIVYSTYEWIQLSWIHIILSPIEIILICILYSPAFVWHDIVYLTKEYYCFIDYTNLRLSLWVSFNTYGIPLCLLMLVYLRITIFIRQQSNNLTWLTKKRQQQDLIVIRRIFIIVSLLIIIGLPTIILMIRFYITGKLHPLFYRILWFSVTLSMMILTITIIILTPQLKKIVFKYFRHNRVIPINRTLPNQNQNQQRYITTIL</sequence>
<evidence type="ECO:0000256" key="5">
    <source>
        <dbReference type="SAM" id="Phobius"/>
    </source>
</evidence>
<name>A0A814CX99_9BILA</name>
<dbReference type="CDD" id="cd00637">
    <property type="entry name" value="7tm_classA_rhodopsin-like"/>
    <property type="match status" value="1"/>
</dbReference>
<dbReference type="AlphaFoldDB" id="A0A814CX99"/>
<evidence type="ECO:0000259" key="6">
    <source>
        <dbReference type="PROSITE" id="PS50262"/>
    </source>
</evidence>
<dbReference type="Gene3D" id="1.20.1070.10">
    <property type="entry name" value="Rhodopsin 7-helix transmembrane proteins"/>
    <property type="match status" value="1"/>
</dbReference>
<feature type="transmembrane region" description="Helical" evidence="5">
    <location>
        <begin position="220"/>
        <end position="246"/>
    </location>
</feature>
<evidence type="ECO:0000256" key="2">
    <source>
        <dbReference type="ARBA" id="ARBA00022692"/>
    </source>
</evidence>
<dbReference type="InterPro" id="IPR017452">
    <property type="entry name" value="GPCR_Rhodpsn_7TM"/>
</dbReference>
<evidence type="ECO:0000256" key="1">
    <source>
        <dbReference type="ARBA" id="ARBA00004370"/>
    </source>
</evidence>
<dbReference type="GO" id="GO:0016020">
    <property type="term" value="C:membrane"/>
    <property type="evidence" value="ECO:0007669"/>
    <property type="project" value="UniProtKB-SubCell"/>
</dbReference>
<feature type="domain" description="G-protein coupled receptors family 1 profile" evidence="6">
    <location>
        <begin position="92"/>
        <end position="286"/>
    </location>
</feature>
<keyword evidence="3 5" id="KW-1133">Transmembrane helix</keyword>
<keyword evidence="2 5" id="KW-0812">Transmembrane</keyword>
<proteinExistence type="predicted"/>
<keyword evidence="4 5" id="KW-0472">Membrane</keyword>
<feature type="transmembrane region" description="Helical" evidence="5">
    <location>
        <begin position="181"/>
        <end position="199"/>
    </location>
</feature>